<evidence type="ECO:0000256" key="7">
    <source>
        <dbReference type="ARBA" id="ARBA00022801"/>
    </source>
</evidence>
<dbReference type="InterPro" id="IPR050072">
    <property type="entry name" value="Peptidase_M20A"/>
</dbReference>
<evidence type="ECO:0000256" key="2">
    <source>
        <dbReference type="ARBA" id="ARBA00005691"/>
    </source>
</evidence>
<dbReference type="Gene3D" id="3.30.70.360">
    <property type="match status" value="1"/>
</dbReference>
<name>A0A4S2H1J2_9PROT</name>
<dbReference type="SUPFAM" id="SSF55031">
    <property type="entry name" value="Bacterial exopeptidase dimerisation domain"/>
    <property type="match status" value="1"/>
</dbReference>
<dbReference type="CDD" id="cd03894">
    <property type="entry name" value="M20_ArgE"/>
    <property type="match status" value="1"/>
</dbReference>
<dbReference type="Gene3D" id="3.40.630.10">
    <property type="entry name" value="Zn peptidases"/>
    <property type="match status" value="1"/>
</dbReference>
<keyword evidence="4" id="KW-0055">Arginine biosynthesis</keyword>
<dbReference type="NCBIfam" id="TIGR01892">
    <property type="entry name" value="AcOrn-deacetyl"/>
    <property type="match status" value="1"/>
</dbReference>
<organism evidence="11 12">
    <name type="scientific">Marinicauda algicola</name>
    <dbReference type="NCBI Taxonomy" id="2029849"/>
    <lineage>
        <taxon>Bacteria</taxon>
        <taxon>Pseudomonadati</taxon>
        <taxon>Pseudomonadota</taxon>
        <taxon>Alphaproteobacteria</taxon>
        <taxon>Maricaulales</taxon>
        <taxon>Maricaulaceae</taxon>
        <taxon>Marinicauda</taxon>
    </lineage>
</organism>
<dbReference type="PANTHER" id="PTHR43808:SF31">
    <property type="entry name" value="N-ACETYL-L-CITRULLINE DEACETYLASE"/>
    <property type="match status" value="1"/>
</dbReference>
<evidence type="ECO:0000313" key="11">
    <source>
        <dbReference type="EMBL" id="TGY89293.1"/>
    </source>
</evidence>
<keyword evidence="8" id="KW-0862">Zinc</keyword>
<dbReference type="EMBL" id="SRXW01000002">
    <property type="protein sequence ID" value="TGY89293.1"/>
    <property type="molecule type" value="Genomic_DNA"/>
</dbReference>
<dbReference type="Pfam" id="PF07687">
    <property type="entry name" value="M20_dimer"/>
    <property type="match status" value="1"/>
</dbReference>
<dbReference type="OrthoDB" id="9809784at2"/>
<comment type="cofactor">
    <cofactor evidence="1">
        <name>Zn(2+)</name>
        <dbReference type="ChEBI" id="CHEBI:29105"/>
    </cofactor>
</comment>
<dbReference type="PROSITE" id="PS00759">
    <property type="entry name" value="ARGE_DAPE_CPG2_2"/>
    <property type="match status" value="1"/>
</dbReference>
<dbReference type="GO" id="GO:0046872">
    <property type="term" value="F:metal ion binding"/>
    <property type="evidence" value="ECO:0007669"/>
    <property type="project" value="UniProtKB-KW"/>
</dbReference>
<dbReference type="GO" id="GO:0008777">
    <property type="term" value="F:acetylornithine deacetylase activity"/>
    <property type="evidence" value="ECO:0007669"/>
    <property type="project" value="UniProtKB-EC"/>
</dbReference>
<evidence type="ECO:0000313" key="12">
    <source>
        <dbReference type="Proteomes" id="UP000308054"/>
    </source>
</evidence>
<dbReference type="PANTHER" id="PTHR43808">
    <property type="entry name" value="ACETYLORNITHINE DEACETYLASE"/>
    <property type="match status" value="1"/>
</dbReference>
<evidence type="ECO:0000256" key="5">
    <source>
        <dbReference type="ARBA" id="ARBA00022605"/>
    </source>
</evidence>
<evidence type="ECO:0000256" key="8">
    <source>
        <dbReference type="ARBA" id="ARBA00022833"/>
    </source>
</evidence>
<gene>
    <name evidence="11" type="primary">argE</name>
    <name evidence="11" type="ORF">E5163_09250</name>
</gene>
<dbReference type="Proteomes" id="UP000308054">
    <property type="component" value="Unassembled WGS sequence"/>
</dbReference>
<dbReference type="RefSeq" id="WP_135995833.1">
    <property type="nucleotide sequence ID" value="NZ_CP071057.1"/>
</dbReference>
<keyword evidence="3" id="KW-0963">Cytoplasm</keyword>
<dbReference type="InterPro" id="IPR036264">
    <property type="entry name" value="Bact_exopeptidase_dim_dom"/>
</dbReference>
<keyword evidence="5" id="KW-0028">Amino-acid biosynthesis</keyword>
<keyword evidence="12" id="KW-1185">Reference proteome</keyword>
<dbReference type="InterPro" id="IPR011650">
    <property type="entry name" value="Peptidase_M20_dimer"/>
</dbReference>
<dbReference type="SUPFAM" id="SSF53187">
    <property type="entry name" value="Zn-dependent exopeptidases"/>
    <property type="match status" value="1"/>
</dbReference>
<dbReference type="InterPro" id="IPR010169">
    <property type="entry name" value="AcOrn-deacetyl"/>
</dbReference>
<evidence type="ECO:0000259" key="10">
    <source>
        <dbReference type="Pfam" id="PF07687"/>
    </source>
</evidence>
<dbReference type="GO" id="GO:0006526">
    <property type="term" value="P:L-arginine biosynthetic process"/>
    <property type="evidence" value="ECO:0007669"/>
    <property type="project" value="UniProtKB-KW"/>
</dbReference>
<evidence type="ECO:0000256" key="6">
    <source>
        <dbReference type="ARBA" id="ARBA00022723"/>
    </source>
</evidence>
<dbReference type="InterPro" id="IPR001261">
    <property type="entry name" value="ArgE/DapE_CS"/>
</dbReference>
<keyword evidence="9" id="KW-0170">Cobalt</keyword>
<keyword evidence="6" id="KW-0479">Metal-binding</keyword>
<feature type="domain" description="Peptidase M20 dimerisation" evidence="10">
    <location>
        <begin position="170"/>
        <end position="277"/>
    </location>
</feature>
<accession>A0A4S2H1J2</accession>
<evidence type="ECO:0000256" key="1">
    <source>
        <dbReference type="ARBA" id="ARBA00001947"/>
    </source>
</evidence>
<reference evidence="11 12" key="1">
    <citation type="journal article" date="2017" name="Int. J. Syst. Evol. Microbiol.">
        <title>Marinicauda algicola sp. nov., isolated from a marine red alga Rhodosorus marinus.</title>
        <authorList>
            <person name="Jeong S.E."/>
            <person name="Jeon S.H."/>
            <person name="Chun B.H."/>
            <person name="Kim D.W."/>
            <person name="Jeon C.O."/>
        </authorList>
    </citation>
    <scope>NUCLEOTIDE SEQUENCE [LARGE SCALE GENOMIC DNA]</scope>
    <source>
        <strain evidence="11 12">JCM 31718</strain>
    </source>
</reference>
<dbReference type="Pfam" id="PF01546">
    <property type="entry name" value="Peptidase_M20"/>
    <property type="match status" value="1"/>
</dbReference>
<keyword evidence="7 11" id="KW-0378">Hydrolase</keyword>
<evidence type="ECO:0000256" key="4">
    <source>
        <dbReference type="ARBA" id="ARBA00022571"/>
    </source>
</evidence>
<comment type="similarity">
    <text evidence="2">Belongs to the peptidase M20A family. ArgE subfamily.</text>
</comment>
<dbReference type="NCBIfam" id="NF005710">
    <property type="entry name" value="PRK07522.1"/>
    <property type="match status" value="1"/>
</dbReference>
<dbReference type="EC" id="3.5.1.16" evidence="11"/>
<dbReference type="AlphaFoldDB" id="A0A4S2H1J2"/>
<proteinExistence type="inferred from homology"/>
<evidence type="ECO:0000256" key="9">
    <source>
        <dbReference type="ARBA" id="ARBA00023285"/>
    </source>
</evidence>
<evidence type="ECO:0000256" key="3">
    <source>
        <dbReference type="ARBA" id="ARBA00022490"/>
    </source>
</evidence>
<dbReference type="InterPro" id="IPR002933">
    <property type="entry name" value="Peptidase_M20"/>
</dbReference>
<comment type="caution">
    <text evidence="11">The sequence shown here is derived from an EMBL/GenBank/DDBJ whole genome shotgun (WGS) entry which is preliminary data.</text>
</comment>
<sequence length="382" mass="41216">MNDPRDILKTLVGFDTTSRNSNLDLIDWVEAYLADLGARTERIASGDGRKANLHAVLGPEEDGGIVLSGHTDVVPVDGQDWSCDPFELTAREGRLYGRGTCDMKGFIACALAAAPGFAKAKLKKPVHFAFSYDEEVGCLGAPAMIRAMMAGSPRPRLAIVGEPTNMQVVTGHKGLFSMHVELHGKEAHSSRVNDGACAVTHAVPLMNFLYEEAQKLKDAAPADSPFDPPYGTLTIGQMGGGTAVNILAKQAWFFWLMRPAPWDDAPDIARRLREKAVEIEARMRESAPEARVSVTQRSDVPPLKPEADGEAEHLARQLTGDNATRTVSYGTEAGQFQEAGLSVVVCGPGSIEQAHQGDEFIEESQIEACMSFLGKLEKRLAG</sequence>
<protein>
    <submittedName>
        <fullName evidence="11">Acetylornithine deacetylase</fullName>
        <ecNumber evidence="11">3.5.1.16</ecNumber>
    </submittedName>
</protein>